<dbReference type="AlphaFoldDB" id="A0A0S2W0L5"/>
<accession>A0A0S2W0L5</accession>
<evidence type="ECO:0000313" key="3">
    <source>
        <dbReference type="Proteomes" id="UP000064844"/>
    </source>
</evidence>
<protein>
    <submittedName>
        <fullName evidence="2">Uncharacterized protein</fullName>
    </submittedName>
</protein>
<evidence type="ECO:0000256" key="1">
    <source>
        <dbReference type="SAM" id="MobiDB-lite"/>
    </source>
</evidence>
<gene>
    <name evidence="2" type="ORF">IB211_00164</name>
</gene>
<dbReference type="STRING" id="1297617.IB211_00164"/>
<feature type="compositionally biased region" description="Basic and acidic residues" evidence="1">
    <location>
        <begin position="1"/>
        <end position="12"/>
    </location>
</feature>
<dbReference type="KEGG" id="ibu:IB211_00164"/>
<dbReference type="EMBL" id="CP011307">
    <property type="protein sequence ID" value="ALP92560.1"/>
    <property type="molecule type" value="Genomic_DNA"/>
</dbReference>
<proteinExistence type="predicted"/>
<name>A0A0S2W0L5_9FIRM</name>
<sequence length="47" mass="5430">MKGRAGGRDDLIRRRRRSPERTEKSSQWTEKPTGGGLPIDSFEKMRV</sequence>
<reference evidence="3" key="2">
    <citation type="submission" date="2015-04" db="EMBL/GenBank/DDBJ databases">
        <title>A butyrogenic pathway from the amino acid lysine in a human gut commensal.</title>
        <authorList>
            <person name="de Vos W.M."/>
            <person name="Bui N.T.P."/>
            <person name="Plugge C.M."/>
            <person name="Ritari J."/>
        </authorList>
    </citation>
    <scope>NUCLEOTIDE SEQUENCE [LARGE SCALE GENOMIC DNA]</scope>
    <source>
        <strain evidence="3">AF211</strain>
    </source>
</reference>
<dbReference type="Proteomes" id="UP000064844">
    <property type="component" value="Chromosome"/>
</dbReference>
<evidence type="ECO:0000313" key="2">
    <source>
        <dbReference type="EMBL" id="ALP92560.1"/>
    </source>
</evidence>
<keyword evidence="3" id="KW-1185">Reference proteome</keyword>
<feature type="region of interest" description="Disordered" evidence="1">
    <location>
        <begin position="1"/>
        <end position="47"/>
    </location>
</feature>
<organism evidence="2 3">
    <name type="scientific">Intestinimonas butyriciproducens</name>
    <dbReference type="NCBI Taxonomy" id="1297617"/>
    <lineage>
        <taxon>Bacteria</taxon>
        <taxon>Bacillati</taxon>
        <taxon>Bacillota</taxon>
        <taxon>Clostridia</taxon>
        <taxon>Eubacteriales</taxon>
        <taxon>Intestinimonas</taxon>
    </lineage>
</organism>
<reference evidence="2 3" key="1">
    <citation type="journal article" date="2015" name="Nat. Commun.">
        <title>Production of butyrate from lysine and the Amadori product fructoselysine by a human gut commensal.</title>
        <authorList>
            <person name="Bui T.P."/>
            <person name="Ritari J."/>
            <person name="Boeren S."/>
            <person name="de Waard P."/>
            <person name="Plugge C.M."/>
            <person name="de Vos W.M."/>
        </authorList>
    </citation>
    <scope>NUCLEOTIDE SEQUENCE [LARGE SCALE GENOMIC DNA]</scope>
    <source>
        <strain evidence="2 3">AF211</strain>
    </source>
</reference>